<dbReference type="STRING" id="546991.N1JLR1"/>
<dbReference type="InParanoid" id="N1JLR1"/>
<keyword evidence="4" id="KW-1185">Reference proteome</keyword>
<evidence type="ECO:0000313" key="4">
    <source>
        <dbReference type="Proteomes" id="UP000015441"/>
    </source>
</evidence>
<dbReference type="InterPro" id="IPR016197">
    <property type="entry name" value="Chromo-like_dom_sf"/>
</dbReference>
<dbReference type="AlphaFoldDB" id="N1JLR1"/>
<feature type="region of interest" description="Disordered" evidence="2">
    <location>
        <begin position="16"/>
        <end position="84"/>
    </location>
</feature>
<evidence type="ECO:0000256" key="1">
    <source>
        <dbReference type="ARBA" id="ARBA00011353"/>
    </source>
</evidence>
<dbReference type="Proteomes" id="UP000015441">
    <property type="component" value="Unassembled WGS sequence"/>
</dbReference>
<protein>
    <submittedName>
        <fullName evidence="3">Histone acetylase complex subunit</fullName>
    </submittedName>
</protein>
<feature type="non-terminal residue" evidence="3">
    <location>
        <position position="1"/>
    </location>
</feature>
<feature type="compositionally biased region" description="Polar residues" evidence="2">
    <location>
        <begin position="24"/>
        <end position="42"/>
    </location>
</feature>
<evidence type="ECO:0000313" key="3">
    <source>
        <dbReference type="EMBL" id="CCU83247.1"/>
    </source>
</evidence>
<dbReference type="HOGENOM" id="CLU_1801025_0_0_1"/>
<dbReference type="SUPFAM" id="SSF54160">
    <property type="entry name" value="Chromo domain-like"/>
    <property type="match status" value="1"/>
</dbReference>
<dbReference type="EMBL" id="CAUH01009053">
    <property type="protein sequence ID" value="CCU83247.1"/>
    <property type="molecule type" value="Genomic_DNA"/>
</dbReference>
<comment type="subunit">
    <text evidence="1">Component of the NuA4 histone acetyltransferase complex.</text>
</comment>
<comment type="caution">
    <text evidence="3">The sequence shown here is derived from an EMBL/GenBank/DDBJ whole genome shotgun (WGS) entry which is preliminary data.</text>
</comment>
<evidence type="ECO:0000256" key="2">
    <source>
        <dbReference type="SAM" id="MobiDB-lite"/>
    </source>
</evidence>
<dbReference type="Gene3D" id="2.30.30.140">
    <property type="match status" value="1"/>
</dbReference>
<sequence length="144" mass="16710">WDDWVPQDRVRKFTDENKELAAQLHNQMKSVKATNQKSTSSRQGKKPSSGRGATNIGDISSARGSEERHAGTAMQSARGPRRQRDYDVETVSFNLILCPIKYHLSRETKCNFRLFFIYILHEYFDWLVQNYEENIRNITGALQL</sequence>
<organism evidence="3 4">
    <name type="scientific">Blumeria graminis f. sp. hordei (strain DH14)</name>
    <name type="common">Barley powdery mildew</name>
    <name type="synonym">Oidium monilioides f. sp. hordei</name>
    <dbReference type="NCBI Taxonomy" id="546991"/>
    <lineage>
        <taxon>Eukaryota</taxon>
        <taxon>Fungi</taxon>
        <taxon>Dikarya</taxon>
        <taxon>Ascomycota</taxon>
        <taxon>Pezizomycotina</taxon>
        <taxon>Leotiomycetes</taxon>
        <taxon>Erysiphales</taxon>
        <taxon>Erysiphaceae</taxon>
        <taxon>Blumeria</taxon>
        <taxon>Blumeria hordei</taxon>
    </lineage>
</organism>
<reference evidence="3 4" key="1">
    <citation type="journal article" date="2010" name="Science">
        <title>Genome expansion and gene loss in powdery mildew fungi reveal tradeoffs in extreme parasitism.</title>
        <authorList>
            <person name="Spanu P.D."/>
            <person name="Abbott J.C."/>
            <person name="Amselem J."/>
            <person name="Burgis T.A."/>
            <person name="Soanes D.M."/>
            <person name="Stueber K."/>
            <person name="Ver Loren van Themaat E."/>
            <person name="Brown J.K.M."/>
            <person name="Butcher S.A."/>
            <person name="Gurr S.J."/>
            <person name="Lebrun M.-H."/>
            <person name="Ridout C.J."/>
            <person name="Schulze-Lefert P."/>
            <person name="Talbot N.J."/>
            <person name="Ahmadinejad N."/>
            <person name="Ametz C."/>
            <person name="Barton G.R."/>
            <person name="Benjdia M."/>
            <person name="Bidzinski P."/>
            <person name="Bindschedler L.V."/>
            <person name="Both M."/>
            <person name="Brewer M.T."/>
            <person name="Cadle-Davidson L."/>
            <person name="Cadle-Davidson M.M."/>
            <person name="Collemare J."/>
            <person name="Cramer R."/>
            <person name="Frenkel O."/>
            <person name="Godfrey D."/>
            <person name="Harriman J."/>
            <person name="Hoede C."/>
            <person name="King B.C."/>
            <person name="Klages S."/>
            <person name="Kleemann J."/>
            <person name="Knoll D."/>
            <person name="Koti P.S."/>
            <person name="Kreplak J."/>
            <person name="Lopez-Ruiz F.J."/>
            <person name="Lu X."/>
            <person name="Maekawa T."/>
            <person name="Mahanil S."/>
            <person name="Micali C."/>
            <person name="Milgroom M.G."/>
            <person name="Montana G."/>
            <person name="Noir S."/>
            <person name="O'Connell R.J."/>
            <person name="Oberhaensli S."/>
            <person name="Parlange F."/>
            <person name="Pedersen C."/>
            <person name="Quesneville H."/>
            <person name="Reinhardt R."/>
            <person name="Rott M."/>
            <person name="Sacristan S."/>
            <person name="Schmidt S.M."/>
            <person name="Schoen M."/>
            <person name="Skamnioti P."/>
            <person name="Sommer H."/>
            <person name="Stephens A."/>
            <person name="Takahara H."/>
            <person name="Thordal-Christensen H."/>
            <person name="Vigouroux M."/>
            <person name="Wessling R."/>
            <person name="Wicker T."/>
            <person name="Panstruga R."/>
        </authorList>
    </citation>
    <scope>NUCLEOTIDE SEQUENCE [LARGE SCALE GENOMIC DNA]</scope>
    <source>
        <strain evidence="3">DH14</strain>
    </source>
</reference>
<dbReference type="OrthoDB" id="124855at2759"/>
<name>N1JLR1_BLUG1</name>
<proteinExistence type="predicted"/>
<dbReference type="eggNOG" id="KOG3001">
    <property type="taxonomic scope" value="Eukaryota"/>
</dbReference>
<accession>N1JLR1</accession>
<gene>
    <name evidence="3" type="ORF">BGHDH14_bghG009054000001001</name>
</gene>